<dbReference type="RefSeq" id="WP_141449289.1">
    <property type="nucleotide sequence ID" value="NZ_CP041217.1"/>
</dbReference>
<evidence type="ECO:0000313" key="2">
    <source>
        <dbReference type="EMBL" id="QDH22748.1"/>
    </source>
</evidence>
<proteinExistence type="predicted"/>
<organism evidence="2 3">
    <name type="scientific">Saccharibacillus brassicae</name>
    <dbReference type="NCBI Taxonomy" id="2583377"/>
    <lineage>
        <taxon>Bacteria</taxon>
        <taxon>Bacillati</taxon>
        <taxon>Bacillota</taxon>
        <taxon>Bacilli</taxon>
        <taxon>Bacillales</taxon>
        <taxon>Paenibacillaceae</taxon>
        <taxon>Saccharibacillus</taxon>
    </lineage>
</organism>
<dbReference type="KEGG" id="saca:FFV09_19015"/>
<dbReference type="Gene3D" id="2.30.320.10">
    <property type="entry name" value="YwqG-like"/>
    <property type="match status" value="1"/>
</dbReference>
<keyword evidence="3" id="KW-1185">Reference proteome</keyword>
<dbReference type="PANTHER" id="PTHR36436:SF6">
    <property type="entry name" value="SLL5081 PROTEIN"/>
    <property type="match status" value="1"/>
</dbReference>
<dbReference type="Pfam" id="PF09234">
    <property type="entry name" value="DUF1963"/>
    <property type="match status" value="1"/>
</dbReference>
<dbReference type="PANTHER" id="PTHR36436">
    <property type="entry name" value="SLL5081 PROTEIN"/>
    <property type="match status" value="1"/>
</dbReference>
<dbReference type="OrthoDB" id="8856529at2"/>
<feature type="region of interest" description="Disordered" evidence="1">
    <location>
        <begin position="40"/>
        <end position="62"/>
    </location>
</feature>
<dbReference type="EMBL" id="CP041217">
    <property type="protein sequence ID" value="QDH22748.1"/>
    <property type="molecule type" value="Genomic_DNA"/>
</dbReference>
<accession>A0A4Y6V1R4</accession>
<dbReference type="SUPFAM" id="SSF103032">
    <property type="entry name" value="Hypothetical protein YwqG"/>
    <property type="match status" value="1"/>
</dbReference>
<sequence>MSLSDDNRKRLEKVIREYDFAHAEPYLLANAKQTILWSGAAPGSDPEIGGSRAGGEPDLPPGTQWPLGASGVPLTFVMQLKLEDVQGLDPERRMPERGTLFFFAGDYDLTVEHRVLHAAPEQMQGAARQSPPGPTAHDEYAGPFKPRRLVARASLDLPGYAYVDEEATEDEEHGWEEYEDLGFALRADEPAAVAKMFGYAEGQHGDDEYRAALELFGCESTYYPEEAIDRLTAAFDGDRERALREIAGIVMLAEIDSDSDVGFMWGDAGVLHYFIRAEDLLAGRFDRTTCSFYSS</sequence>
<reference evidence="2 3" key="1">
    <citation type="submission" date="2019-06" db="EMBL/GenBank/DDBJ databases">
        <title>Saccharibacillus brassicae sp. nov., an endophytic bacterium isolated from Chinese cabbage seeds (Brassica pekinensis).</title>
        <authorList>
            <person name="Jiang L."/>
            <person name="Lee J."/>
            <person name="Kim S.W."/>
        </authorList>
    </citation>
    <scope>NUCLEOTIDE SEQUENCE [LARGE SCALE GENOMIC DNA]</scope>
    <source>
        <strain evidence="3">KCTC 43072 / ATSA2</strain>
    </source>
</reference>
<dbReference type="Proteomes" id="UP000316968">
    <property type="component" value="Chromosome"/>
</dbReference>
<dbReference type="AlphaFoldDB" id="A0A4Y6V1R4"/>
<name>A0A4Y6V1R4_SACBS</name>
<dbReference type="InterPro" id="IPR035948">
    <property type="entry name" value="YwqG-like_sf"/>
</dbReference>
<protein>
    <submittedName>
        <fullName evidence="2">DUF1963 domain-containing protein</fullName>
    </submittedName>
</protein>
<evidence type="ECO:0000256" key="1">
    <source>
        <dbReference type="SAM" id="MobiDB-lite"/>
    </source>
</evidence>
<dbReference type="InterPro" id="IPR015315">
    <property type="entry name" value="DUF1963"/>
</dbReference>
<evidence type="ECO:0000313" key="3">
    <source>
        <dbReference type="Proteomes" id="UP000316968"/>
    </source>
</evidence>
<gene>
    <name evidence="2" type="ORF">FFV09_19015</name>
</gene>